<evidence type="ECO:0000256" key="1">
    <source>
        <dbReference type="SAM" id="MobiDB-lite"/>
    </source>
</evidence>
<evidence type="ECO:0000313" key="3">
    <source>
        <dbReference type="Proteomes" id="UP000652761"/>
    </source>
</evidence>
<dbReference type="Proteomes" id="UP000652761">
    <property type="component" value="Unassembled WGS sequence"/>
</dbReference>
<reference evidence="2" key="1">
    <citation type="submission" date="2017-07" db="EMBL/GenBank/DDBJ databases">
        <title>Taro Niue Genome Assembly and Annotation.</title>
        <authorList>
            <person name="Atibalentja N."/>
            <person name="Keating K."/>
            <person name="Fields C.J."/>
        </authorList>
    </citation>
    <scope>NUCLEOTIDE SEQUENCE</scope>
    <source>
        <strain evidence="2">Niue_2</strain>
        <tissue evidence="2">Leaf</tissue>
    </source>
</reference>
<dbReference type="EMBL" id="NMUH01008818">
    <property type="protein sequence ID" value="MQM19294.1"/>
    <property type="molecule type" value="Genomic_DNA"/>
</dbReference>
<sequence length="618" mass="69083">MFIEKLGPHNIQTYTEMVQRAQLVEDTMAKVEGMRGKDISKPTFIKRGAVNTTGTFPNNNSNNYNNNKRPTPGKDYGMKKKIEVEETMTVEYCKFCNKPRHQADKCWKKVGACLRCGSHEHHIPNCPMLKDQAGRNQGVLKRQGCVNAVTQAELPEGAGGVGDPHTKPFFFPFSSAVTCTNCPLEVDQRKGDIHMINSKPQPPCFPSVALRPPPPPHPFAGRTATAGGHVICLPVIHNLRITPGLEAGSETEEDDLLERHNAWVVGLCGPRILAQNAPWLSACEHDRAGRRILNVTVLGVTFMSPLFGVVRLHARRVARTGHTAGIKDDKEMTYTVMDLGVTFRMRQPDPSRSASERAISRCRVLKATEDPFLGFVVVERQLDLSSMAVRLRVACEAHLYPFQVRKSRRLPTLRLVRNRTAVELGLYHQQCNLYFLFTSGDEKFEKVMKGFTICLVGALLFPSIENILEEENMSAVCGIWEGERLGPTVLAYLYIGLTAASLDSLVGLEGQIANHVPQLKTRIDWHDHLQSMPQNAFTCIPKPLLTKDLQTRLAPGVEIRLIGATEFMLYNAHRYFSQLGLPSHIFEGPSHLPSIMKRELRTNGDGEEIDKIKALWKI</sequence>
<dbReference type="AlphaFoldDB" id="A0A843XI82"/>
<name>A0A843XI82_COLES</name>
<feature type="region of interest" description="Disordered" evidence="1">
    <location>
        <begin position="49"/>
        <end position="76"/>
    </location>
</feature>
<gene>
    <name evidence="2" type="ORF">Taro_052295</name>
</gene>
<proteinExistence type="predicted"/>
<organism evidence="2 3">
    <name type="scientific">Colocasia esculenta</name>
    <name type="common">Wild taro</name>
    <name type="synonym">Arum esculentum</name>
    <dbReference type="NCBI Taxonomy" id="4460"/>
    <lineage>
        <taxon>Eukaryota</taxon>
        <taxon>Viridiplantae</taxon>
        <taxon>Streptophyta</taxon>
        <taxon>Embryophyta</taxon>
        <taxon>Tracheophyta</taxon>
        <taxon>Spermatophyta</taxon>
        <taxon>Magnoliopsida</taxon>
        <taxon>Liliopsida</taxon>
        <taxon>Araceae</taxon>
        <taxon>Aroideae</taxon>
        <taxon>Colocasieae</taxon>
        <taxon>Colocasia</taxon>
    </lineage>
</organism>
<feature type="compositionally biased region" description="Low complexity" evidence="1">
    <location>
        <begin position="58"/>
        <end position="67"/>
    </location>
</feature>
<evidence type="ECO:0008006" key="4">
    <source>
        <dbReference type="Google" id="ProtNLM"/>
    </source>
</evidence>
<comment type="caution">
    <text evidence="2">The sequence shown here is derived from an EMBL/GenBank/DDBJ whole genome shotgun (WGS) entry which is preliminary data.</text>
</comment>
<protein>
    <recommendedName>
        <fullName evidence="4">CCHC-type domain-containing protein</fullName>
    </recommendedName>
</protein>
<evidence type="ECO:0000313" key="2">
    <source>
        <dbReference type="EMBL" id="MQM19294.1"/>
    </source>
</evidence>
<accession>A0A843XI82</accession>
<keyword evidence="3" id="KW-1185">Reference proteome</keyword>